<evidence type="ECO:0000313" key="3">
    <source>
        <dbReference type="Proteomes" id="UP000018040"/>
    </source>
</evidence>
<reference evidence="2 3" key="2">
    <citation type="journal article" date="2013" name="Genome Biol. Evol.">
        <title>Genome sequencing of Giardia lamblia genotypes A2 and B isolates (DH and GS) and comparative analysis with the genomes of genotypes A1 and E (WB and Pig).</title>
        <authorList>
            <person name="Adam R.D."/>
            <person name="Dahlstrom E.W."/>
            <person name="Martens C.A."/>
            <person name="Bruno D.P."/>
            <person name="Barbian K.D."/>
            <person name="Ricklefs S.M."/>
            <person name="Hernandez M.M."/>
            <person name="Narla N.P."/>
            <person name="Patel R.B."/>
            <person name="Porcella S.F."/>
            <person name="Nash T.E."/>
        </authorList>
    </citation>
    <scope>NUCLEOTIDE SEQUENCE [LARGE SCALE GENOMIC DNA]</scope>
    <source>
        <strain evidence="2 3">GS</strain>
    </source>
</reference>
<organism evidence="2 3">
    <name type="scientific">Giardia intestinalis</name>
    <name type="common">Giardia lamblia</name>
    <dbReference type="NCBI Taxonomy" id="5741"/>
    <lineage>
        <taxon>Eukaryota</taxon>
        <taxon>Metamonada</taxon>
        <taxon>Diplomonadida</taxon>
        <taxon>Hexamitidae</taxon>
        <taxon>Giardiinae</taxon>
        <taxon>Giardia</taxon>
    </lineage>
</organism>
<dbReference type="AlphaFoldDB" id="V6TYH5"/>
<feature type="region of interest" description="Disordered" evidence="1">
    <location>
        <begin position="23"/>
        <end position="95"/>
    </location>
</feature>
<evidence type="ECO:0000256" key="1">
    <source>
        <dbReference type="SAM" id="MobiDB-lite"/>
    </source>
</evidence>
<feature type="compositionally biased region" description="Low complexity" evidence="1">
    <location>
        <begin position="55"/>
        <end position="68"/>
    </location>
</feature>
<dbReference type="EMBL" id="AHHH01000032">
    <property type="protein sequence ID" value="ESU44003.1"/>
    <property type="molecule type" value="Genomic_DNA"/>
</dbReference>
<evidence type="ECO:0000313" key="2">
    <source>
        <dbReference type="EMBL" id="ESU44003.1"/>
    </source>
</evidence>
<proteinExistence type="predicted"/>
<reference evidence="3" key="1">
    <citation type="submission" date="2012-02" db="EMBL/GenBank/DDBJ databases">
        <title>Genome sequencing of Giardia lamblia Genotypes A2 and B isolates (DH and GS) and comparative analysis with the genomes of Genotypes A1 and E (WB and Pig).</title>
        <authorList>
            <person name="Adam R."/>
            <person name="Dahlstrom E."/>
            <person name="Martens C."/>
            <person name="Bruno D."/>
            <person name="Barbian K."/>
            <person name="Porcella S.F."/>
            <person name="Nash T."/>
        </authorList>
    </citation>
    <scope>NUCLEOTIDE SEQUENCE</scope>
    <source>
        <strain evidence="3">GS</strain>
    </source>
</reference>
<gene>
    <name evidence="2" type="ORF">GSB_151073</name>
</gene>
<name>V6TYH5_GIAIN</name>
<protein>
    <submittedName>
        <fullName evidence="2">Dynein heavy chain</fullName>
    </submittedName>
</protein>
<sequence length="95" mass="10022">MLGLMITIPKRRVNNWILSGHEPRRPAETRRATAHRLPRAGDRAACILPRTANPAEGGAAGQDAGARGLSTRPGPGGARRTPLLAQMQAGGRLTP</sequence>
<dbReference type="Proteomes" id="UP000018040">
    <property type="component" value="Unassembled WGS sequence"/>
</dbReference>
<comment type="caution">
    <text evidence="2">The sequence shown here is derived from an EMBL/GenBank/DDBJ whole genome shotgun (WGS) entry which is preliminary data.</text>
</comment>
<accession>V6TYH5</accession>